<comment type="caution">
    <text evidence="1">The sequence shown here is derived from an EMBL/GenBank/DDBJ whole genome shotgun (WGS) entry which is preliminary data.</text>
</comment>
<accession>A0ABT0AWQ0</accession>
<name>A0ABT0AWQ0_9SPHN</name>
<evidence type="ECO:0008006" key="3">
    <source>
        <dbReference type="Google" id="ProtNLM"/>
    </source>
</evidence>
<keyword evidence="2" id="KW-1185">Reference proteome</keyword>
<dbReference type="Proteomes" id="UP001162880">
    <property type="component" value="Unassembled WGS sequence"/>
</dbReference>
<dbReference type="RefSeq" id="WP_243989914.1">
    <property type="nucleotide sequence ID" value="NZ_JALHLE010000001.1"/>
</dbReference>
<protein>
    <recommendedName>
        <fullName evidence="3">SnoaL-like domain-containing protein</fullName>
    </recommendedName>
</protein>
<gene>
    <name evidence="1" type="ORF">MTR64_01140</name>
</gene>
<dbReference type="EMBL" id="JALHLE010000001">
    <property type="protein sequence ID" value="MCJ2177159.1"/>
    <property type="molecule type" value="Genomic_DNA"/>
</dbReference>
<evidence type="ECO:0000313" key="1">
    <source>
        <dbReference type="EMBL" id="MCJ2177159.1"/>
    </source>
</evidence>
<proteinExistence type="predicted"/>
<evidence type="ECO:0000313" key="2">
    <source>
        <dbReference type="Proteomes" id="UP001162880"/>
    </source>
</evidence>
<sequence length="152" mass="17328">MEIITATATTSEKGPLTKLVEAYSEAVGQIAAQGISSPADWEPLSEYIATAEFKRVGAYLEELDWDQYCRFMTDWVGGGTRFEMDMFRITEAGRVVVQEIEERHYRGDEFIRKNVIALYVFNEDRKIVHLDIYEQAKDSGRWIMDAANAAMA</sequence>
<organism evidence="1 2">
    <name type="scientific">Novosphingobium album</name>
    <name type="common">ex Hu et al. 2023</name>
    <dbReference type="NCBI Taxonomy" id="2930093"/>
    <lineage>
        <taxon>Bacteria</taxon>
        <taxon>Pseudomonadati</taxon>
        <taxon>Pseudomonadota</taxon>
        <taxon>Alphaproteobacteria</taxon>
        <taxon>Sphingomonadales</taxon>
        <taxon>Sphingomonadaceae</taxon>
        <taxon>Novosphingobium</taxon>
    </lineage>
</organism>
<reference evidence="1" key="1">
    <citation type="submission" date="2022-03" db="EMBL/GenBank/DDBJ databases">
        <title>Identification of a novel bacterium isolated from mangrove sediments.</title>
        <authorList>
            <person name="Pan X."/>
        </authorList>
    </citation>
    <scope>NUCLEOTIDE SEQUENCE</scope>
    <source>
        <strain evidence="1">B2580</strain>
    </source>
</reference>